<evidence type="ECO:0000259" key="1">
    <source>
        <dbReference type="Pfam" id="PF12697"/>
    </source>
</evidence>
<comment type="caution">
    <text evidence="2">The sequence shown here is derived from an EMBL/GenBank/DDBJ whole genome shotgun (WGS) entry which is preliminary data.</text>
</comment>
<accession>A0A7W4JU66</accession>
<dbReference type="AlphaFoldDB" id="A0A7W4JU66"/>
<evidence type="ECO:0000313" key="2">
    <source>
        <dbReference type="EMBL" id="MBB2190912.1"/>
    </source>
</evidence>
<dbReference type="Pfam" id="PF12697">
    <property type="entry name" value="Abhydrolase_6"/>
    <property type="match status" value="1"/>
</dbReference>
<dbReference type="SUPFAM" id="SSF53474">
    <property type="entry name" value="alpha/beta-Hydrolases"/>
    <property type="match status" value="1"/>
</dbReference>
<feature type="domain" description="AB hydrolase-1" evidence="1">
    <location>
        <begin position="2"/>
        <end position="204"/>
    </location>
</feature>
<evidence type="ECO:0000313" key="3">
    <source>
        <dbReference type="Proteomes" id="UP000555756"/>
    </source>
</evidence>
<sequence>MFVHGWGFDPDFWTPVRSALGRADGIDLDFGFFGPERMAARPARPFVAVGHSLGALWLLRHRPERCIGMVLINGFARFSAAADFPPGVPPRVVGRMIQGLEQNPDDVVLTFRRRAGIAAGLPGPAQAGRLAAGLAMLRDEDARPALDERASSAILPPMTVLAGQDDPIVTADMTRASFSTGMPIEWVADGGHLLPLTHPDICAATISRMTQRSRAA</sequence>
<dbReference type="Gene3D" id="3.40.50.1820">
    <property type="entry name" value="alpha/beta hydrolase"/>
    <property type="match status" value="1"/>
</dbReference>
<keyword evidence="2" id="KW-0378">Hydrolase</keyword>
<dbReference type="GO" id="GO:0016787">
    <property type="term" value="F:hydrolase activity"/>
    <property type="evidence" value="ECO:0007669"/>
    <property type="project" value="UniProtKB-KW"/>
</dbReference>
<keyword evidence="3" id="KW-1185">Reference proteome</keyword>
<reference evidence="2 3" key="1">
    <citation type="submission" date="2020-04" db="EMBL/GenBank/DDBJ databases">
        <title>Description of novel Gluconacetobacter.</title>
        <authorList>
            <person name="Sombolestani A."/>
        </authorList>
    </citation>
    <scope>NUCLEOTIDE SEQUENCE [LARGE SCALE GENOMIC DNA]</scope>
    <source>
        <strain evidence="2 3">LMG 21311</strain>
    </source>
</reference>
<name>A0A7W4JU66_9PROT</name>
<dbReference type="EMBL" id="JABEQF010000010">
    <property type="protein sequence ID" value="MBB2190912.1"/>
    <property type="molecule type" value="Genomic_DNA"/>
</dbReference>
<organism evidence="2 3">
    <name type="scientific">Gluconacetobacter azotocaptans</name>
    <dbReference type="NCBI Taxonomy" id="142834"/>
    <lineage>
        <taxon>Bacteria</taxon>
        <taxon>Pseudomonadati</taxon>
        <taxon>Pseudomonadota</taxon>
        <taxon>Alphaproteobacteria</taxon>
        <taxon>Acetobacterales</taxon>
        <taxon>Acetobacteraceae</taxon>
        <taxon>Gluconacetobacter</taxon>
    </lineage>
</organism>
<protein>
    <submittedName>
        <fullName evidence="2">Alpha/beta fold hydrolase</fullName>
    </submittedName>
</protein>
<proteinExistence type="predicted"/>
<dbReference type="InterPro" id="IPR000073">
    <property type="entry name" value="AB_hydrolase_1"/>
</dbReference>
<dbReference type="Proteomes" id="UP000555756">
    <property type="component" value="Unassembled WGS sequence"/>
</dbReference>
<dbReference type="InterPro" id="IPR029058">
    <property type="entry name" value="AB_hydrolase_fold"/>
</dbReference>
<gene>
    <name evidence="2" type="ORF">HLH34_13225</name>
</gene>